<feature type="domain" description="Nucleotide-diphospho-sugar transferase" evidence="3">
    <location>
        <begin position="252"/>
        <end position="392"/>
    </location>
</feature>
<name>A0A9N8HNA7_9STRA</name>
<feature type="transmembrane region" description="Helical" evidence="2">
    <location>
        <begin position="28"/>
        <end position="45"/>
    </location>
</feature>
<feature type="compositionally biased region" description="Polar residues" evidence="1">
    <location>
        <begin position="57"/>
        <end position="88"/>
    </location>
</feature>
<evidence type="ECO:0000313" key="5">
    <source>
        <dbReference type="Proteomes" id="UP001153069"/>
    </source>
</evidence>
<protein>
    <recommendedName>
        <fullName evidence="3">Nucleotide-diphospho-sugar transferase domain-containing protein</fullName>
    </recommendedName>
</protein>
<feature type="region of interest" description="Disordered" evidence="1">
    <location>
        <begin position="57"/>
        <end position="89"/>
    </location>
</feature>
<keyword evidence="2" id="KW-0812">Transmembrane</keyword>
<evidence type="ECO:0000313" key="4">
    <source>
        <dbReference type="EMBL" id="CAB9520016.1"/>
    </source>
</evidence>
<proteinExistence type="predicted"/>
<dbReference type="InterPro" id="IPR005069">
    <property type="entry name" value="Nucl-diP-sugar_transferase"/>
</dbReference>
<dbReference type="Proteomes" id="UP001153069">
    <property type="component" value="Unassembled WGS sequence"/>
</dbReference>
<gene>
    <name evidence="4" type="ORF">SEMRO_1067_G237370.1</name>
</gene>
<organism evidence="4 5">
    <name type="scientific">Seminavis robusta</name>
    <dbReference type="NCBI Taxonomy" id="568900"/>
    <lineage>
        <taxon>Eukaryota</taxon>
        <taxon>Sar</taxon>
        <taxon>Stramenopiles</taxon>
        <taxon>Ochrophyta</taxon>
        <taxon>Bacillariophyta</taxon>
        <taxon>Bacillariophyceae</taxon>
        <taxon>Bacillariophycidae</taxon>
        <taxon>Naviculales</taxon>
        <taxon>Naviculaceae</taxon>
        <taxon>Seminavis</taxon>
    </lineage>
</organism>
<reference evidence="4" key="1">
    <citation type="submission" date="2020-06" db="EMBL/GenBank/DDBJ databases">
        <authorList>
            <consortium name="Plant Systems Biology data submission"/>
        </authorList>
    </citation>
    <scope>NUCLEOTIDE SEQUENCE</scope>
    <source>
        <strain evidence="4">D6</strain>
    </source>
</reference>
<feature type="compositionally biased region" description="Polar residues" evidence="1">
    <location>
        <begin position="1"/>
        <end position="19"/>
    </location>
</feature>
<keyword evidence="2" id="KW-1133">Transmembrane helix</keyword>
<evidence type="ECO:0000259" key="3">
    <source>
        <dbReference type="Pfam" id="PF03407"/>
    </source>
</evidence>
<dbReference type="Pfam" id="PF03407">
    <property type="entry name" value="Nucleotid_trans"/>
    <property type="match status" value="1"/>
</dbReference>
<evidence type="ECO:0000256" key="1">
    <source>
        <dbReference type="SAM" id="MobiDB-lite"/>
    </source>
</evidence>
<dbReference type="OrthoDB" id="41140at2759"/>
<evidence type="ECO:0000256" key="2">
    <source>
        <dbReference type="SAM" id="Phobius"/>
    </source>
</evidence>
<keyword evidence="2" id="KW-0472">Membrane</keyword>
<feature type="region of interest" description="Disordered" evidence="1">
    <location>
        <begin position="1"/>
        <end position="21"/>
    </location>
</feature>
<sequence>MVASQHPNTAAGSNSSSRNKGVGHDKKAFYGLLLLLGLAMVVIFMQQTNLRNLQQNYQNHHQESTSHNTNDASSSALQRSVQNDTSSGKIVKKKKLPDWRIAMDCSIWDFHCVTTQQKSGVYEAYPFPYTRKYNYEHLFKWEQMDKIPVEWQQELANINTTLSFPPPRTVEYTYKEQVSESELQKCLQSAQDLSWKEQIHSLIHGAKKQLDASKNDLNLLAFTISDYKYAKDMMHGFFQMNDNIVGLPGALFMVAIDHETLEMACRYNYPVVAWTSAVPRKTIDTEQEDLKHSVANTKFEVSSALVEMDQDFFFYEMDVWFLQSPMPILALFHDDILFSSHQYCPKCVNIGVYLVHANAATKEYFKVAIQLAQECPDTHDQFVMAQILHMVNMGEKFGYSNQWKPAPPDYIPKFEHPVKHGFFSSHEIAAAERPYTSQMAIAIHPLRDAPLKSPHGKKILAKEMGAWYGFEGPPGAIQAGTAAGYYHRQGRARRYLMMDGHILNGYSTVMNWEFDASDGGIFGFFENLFWTVAALVALARRTGRIWILPPVPAERGIHFLWSILDLESVEELGVDYRETTFFSNPKSWVHPHDTPFDTVARTALGRLDTDQTMFAQYNDVHDDPVTRAWRFDTATIDEVASIDAWWALHTTIPQVDGAEALLVNTHFLNVGYHRRIEKKLQRNGLDSMKPHSATGRGRAEYDIAGVFSKLRWCKDKDFRGRIIGNFQASDDCYGRGEPMEWLARL</sequence>
<keyword evidence="5" id="KW-1185">Reference proteome</keyword>
<dbReference type="EMBL" id="CAICTM010001065">
    <property type="protein sequence ID" value="CAB9520016.1"/>
    <property type="molecule type" value="Genomic_DNA"/>
</dbReference>
<dbReference type="AlphaFoldDB" id="A0A9N8HNA7"/>
<accession>A0A9N8HNA7</accession>
<comment type="caution">
    <text evidence="4">The sequence shown here is derived from an EMBL/GenBank/DDBJ whole genome shotgun (WGS) entry which is preliminary data.</text>
</comment>